<organism evidence="1 2">
    <name type="scientific">Acidiphilium iwatense</name>
    <dbReference type="NCBI Taxonomy" id="768198"/>
    <lineage>
        <taxon>Bacteria</taxon>
        <taxon>Pseudomonadati</taxon>
        <taxon>Pseudomonadota</taxon>
        <taxon>Alphaproteobacteria</taxon>
        <taxon>Acetobacterales</taxon>
        <taxon>Acidocellaceae</taxon>
        <taxon>Acidiphilium</taxon>
    </lineage>
</organism>
<accession>A0ABS9DQZ9</accession>
<dbReference type="Proteomes" id="UP001521209">
    <property type="component" value="Unassembled WGS sequence"/>
</dbReference>
<reference evidence="1 2" key="1">
    <citation type="submission" date="2022-01" db="EMBL/GenBank/DDBJ databases">
        <authorList>
            <person name="Won M."/>
            <person name="Kim S.-J."/>
            <person name="Kwon S.-W."/>
        </authorList>
    </citation>
    <scope>NUCLEOTIDE SEQUENCE [LARGE SCALE GENOMIC DNA]</scope>
    <source>
        <strain evidence="1 2">KCTC 23505</strain>
    </source>
</reference>
<comment type="caution">
    <text evidence="1">The sequence shown here is derived from an EMBL/GenBank/DDBJ whole genome shotgun (WGS) entry which is preliminary data.</text>
</comment>
<sequence length="66" mass="6793">MMVPIDLSTDRLGGRSDDVYAALLHAHEGLDPDASAALNARLILILTNLAGDPDAVIAAIAAAAKR</sequence>
<evidence type="ECO:0000313" key="1">
    <source>
        <dbReference type="EMBL" id="MCF3945152.1"/>
    </source>
</evidence>
<name>A0ABS9DQZ9_9PROT</name>
<evidence type="ECO:0000313" key="2">
    <source>
        <dbReference type="Proteomes" id="UP001521209"/>
    </source>
</evidence>
<dbReference type="Pfam" id="PF10932">
    <property type="entry name" value="DUF2783"/>
    <property type="match status" value="1"/>
</dbReference>
<protein>
    <submittedName>
        <fullName evidence="1">DUF2783 domain-containing protein</fullName>
    </submittedName>
</protein>
<keyword evidence="2" id="KW-1185">Reference proteome</keyword>
<dbReference type="InterPro" id="IPR021233">
    <property type="entry name" value="DUF2783"/>
</dbReference>
<dbReference type="EMBL" id="JAKGBZ010000001">
    <property type="protein sequence ID" value="MCF3945152.1"/>
    <property type="molecule type" value="Genomic_DNA"/>
</dbReference>
<proteinExistence type="predicted"/>
<gene>
    <name evidence="1" type="ORF">L2A60_00440</name>
</gene>